<proteinExistence type="predicted"/>
<dbReference type="RefSeq" id="WP_186506570.1">
    <property type="nucleotide sequence ID" value="NZ_JACNEP010000006.1"/>
</dbReference>
<evidence type="ECO:0000313" key="2">
    <source>
        <dbReference type="Proteomes" id="UP000601768"/>
    </source>
</evidence>
<comment type="caution">
    <text evidence="1">The sequence shown here is derived from an EMBL/GenBank/DDBJ whole genome shotgun (WGS) entry which is preliminary data.</text>
</comment>
<dbReference type="Proteomes" id="UP000601768">
    <property type="component" value="Unassembled WGS sequence"/>
</dbReference>
<reference evidence="1" key="1">
    <citation type="journal article" date="2018" name="Int. J. Syst. Evol. Microbiol.">
        <title>Neptunicella marina gen. nov., sp. nov., isolated from surface seawater.</title>
        <authorList>
            <person name="Liu X."/>
            <person name="Lai Q."/>
            <person name="Du Y."/>
            <person name="Zhang X."/>
            <person name="Liu Z."/>
            <person name="Sun F."/>
            <person name="Shao Z."/>
        </authorList>
    </citation>
    <scope>NUCLEOTIDE SEQUENCE</scope>
    <source>
        <strain evidence="1">S27-2</strain>
    </source>
</reference>
<accession>A0A8J6IUE1</accession>
<gene>
    <name evidence="1" type="ORF">H8B19_09410</name>
</gene>
<sequence length="167" mass="18211">MFANKHVIIALIVAPILAVLAYLGVDSMLAETPHVAKAGDAYKLLAKPNCRYESGVCSLVNGDVEMEMILSPSEQGFGLLTLHANMPLQGAKLALGNGDNTEQPADFSATSDTAQDWQLVLADKPQQNQLIRLVVAVDGVYYYGETPTIFFEYHTSFGEDFRREGTQ</sequence>
<protein>
    <submittedName>
        <fullName evidence="1">Uncharacterized protein</fullName>
    </submittedName>
</protein>
<dbReference type="EMBL" id="JACNEP010000006">
    <property type="protein sequence ID" value="MBC3766097.1"/>
    <property type="molecule type" value="Genomic_DNA"/>
</dbReference>
<keyword evidence="2" id="KW-1185">Reference proteome</keyword>
<name>A0A8J6IUE1_9ALTE</name>
<evidence type="ECO:0000313" key="1">
    <source>
        <dbReference type="EMBL" id="MBC3766097.1"/>
    </source>
</evidence>
<reference evidence="1" key="2">
    <citation type="submission" date="2020-08" db="EMBL/GenBank/DDBJ databases">
        <authorList>
            <person name="Lai Q."/>
        </authorList>
    </citation>
    <scope>NUCLEOTIDE SEQUENCE</scope>
    <source>
        <strain evidence="1">S27-2</strain>
    </source>
</reference>
<organism evidence="1 2">
    <name type="scientific">Neptunicella marina</name>
    <dbReference type="NCBI Taxonomy" id="2125989"/>
    <lineage>
        <taxon>Bacteria</taxon>
        <taxon>Pseudomonadati</taxon>
        <taxon>Pseudomonadota</taxon>
        <taxon>Gammaproteobacteria</taxon>
        <taxon>Alteromonadales</taxon>
        <taxon>Alteromonadaceae</taxon>
        <taxon>Neptunicella</taxon>
    </lineage>
</organism>
<dbReference type="AlphaFoldDB" id="A0A8J6IUE1"/>